<evidence type="ECO:0000313" key="2">
    <source>
        <dbReference type="EMBL" id="KAF9588347.1"/>
    </source>
</evidence>
<dbReference type="OrthoDB" id="1935413at2759"/>
<gene>
    <name evidence="2" type="ORF">IFM89_008777</name>
</gene>
<dbReference type="EMBL" id="JADFTS010000009">
    <property type="protein sequence ID" value="KAF9588347.1"/>
    <property type="molecule type" value="Genomic_DNA"/>
</dbReference>
<feature type="region of interest" description="Disordered" evidence="1">
    <location>
        <begin position="264"/>
        <end position="291"/>
    </location>
</feature>
<dbReference type="AlphaFoldDB" id="A0A835GY98"/>
<organism evidence="2 3">
    <name type="scientific">Coptis chinensis</name>
    <dbReference type="NCBI Taxonomy" id="261450"/>
    <lineage>
        <taxon>Eukaryota</taxon>
        <taxon>Viridiplantae</taxon>
        <taxon>Streptophyta</taxon>
        <taxon>Embryophyta</taxon>
        <taxon>Tracheophyta</taxon>
        <taxon>Spermatophyta</taxon>
        <taxon>Magnoliopsida</taxon>
        <taxon>Ranunculales</taxon>
        <taxon>Ranunculaceae</taxon>
        <taxon>Coptidoideae</taxon>
        <taxon>Coptis</taxon>
    </lineage>
</organism>
<dbReference type="Proteomes" id="UP000631114">
    <property type="component" value="Unassembled WGS sequence"/>
</dbReference>
<accession>A0A835GY98</accession>
<comment type="caution">
    <text evidence="2">The sequence shown here is derived from an EMBL/GenBank/DDBJ whole genome shotgun (WGS) entry which is preliminary data.</text>
</comment>
<keyword evidence="3" id="KW-1185">Reference proteome</keyword>
<name>A0A835GY98_9MAGN</name>
<sequence>MDLSEFEKSPASTVVTTSTAAQPAIRVERRLRLSFAEKVKANASMEIDVSELLVPGMKGNIPSIRILEKALETVIDVELEDEDEKENEDEDEEENEEEDEAKMIEICDRFVTVRALVLTCQSLYFEADCCGTGLLLVYVEQVYLSYNRFYGELSIDLEKILGLANTVQYLNLSHNKIDVDFFSENLIKLLRNLEPSFVNQIFASRAQFLVHGSTLRKITFRKEKKLSSTWKVSIPRKVNFNVGHSNTRDVLLVKEVSTLEQKHFTQNPDGEDYDHRFKSRPDSRPKLSVFK</sequence>
<reference evidence="2 3" key="1">
    <citation type="submission" date="2020-10" db="EMBL/GenBank/DDBJ databases">
        <title>The Coptis chinensis genome and diversification of protoberbering-type alkaloids.</title>
        <authorList>
            <person name="Wang B."/>
            <person name="Shu S."/>
            <person name="Song C."/>
            <person name="Liu Y."/>
        </authorList>
    </citation>
    <scope>NUCLEOTIDE SEQUENCE [LARGE SCALE GENOMIC DNA]</scope>
    <source>
        <strain evidence="2">HL-2020</strain>
        <tissue evidence="2">Leaf</tissue>
    </source>
</reference>
<protein>
    <submittedName>
        <fullName evidence="2">Uncharacterized protein</fullName>
    </submittedName>
</protein>
<feature type="region of interest" description="Disordered" evidence="1">
    <location>
        <begin position="78"/>
        <end position="99"/>
    </location>
</feature>
<evidence type="ECO:0000256" key="1">
    <source>
        <dbReference type="SAM" id="MobiDB-lite"/>
    </source>
</evidence>
<feature type="compositionally biased region" description="Basic and acidic residues" evidence="1">
    <location>
        <begin position="273"/>
        <end position="285"/>
    </location>
</feature>
<proteinExistence type="predicted"/>
<evidence type="ECO:0000313" key="3">
    <source>
        <dbReference type="Proteomes" id="UP000631114"/>
    </source>
</evidence>